<comment type="caution">
    <text evidence="4">The sequence shown here is derived from an EMBL/GenBank/DDBJ whole genome shotgun (WGS) entry which is preliminary data.</text>
</comment>
<dbReference type="EMBL" id="JBHSOF010000021">
    <property type="protein sequence ID" value="MFC5664891.1"/>
    <property type="molecule type" value="Genomic_DNA"/>
</dbReference>
<feature type="domain" description="Leucine-binding protein" evidence="3">
    <location>
        <begin position="17"/>
        <end position="341"/>
    </location>
</feature>
<protein>
    <submittedName>
        <fullName evidence="4">ABC transporter substrate-binding protein</fullName>
    </submittedName>
</protein>
<dbReference type="RefSeq" id="WP_380226577.1">
    <property type="nucleotide sequence ID" value="NZ_JBHSOF010000021.1"/>
</dbReference>
<dbReference type="PANTHER" id="PTHR30483:SF6">
    <property type="entry name" value="PERIPLASMIC BINDING PROTEIN OF ABC TRANSPORTER FOR NATURAL AMINO ACIDS"/>
    <property type="match status" value="1"/>
</dbReference>
<sequence>MNTPPAPHGAEHADGASVRIGVLVPLTRPGWAEAGRHLLAGLELAAREVNDAGGIAGRPVELLVRDTAADPQRAAAAVEELAGLGVAALAGEYHSVVARAAAAAADALGLPFLCSSAVLDALTDRPAEGVARIAPAQSHGWRIYADFLLGAGHRRIAVAAEPSVYWASGTGILRDRFASRGGTVVEFDMRALTPEAACDELAADGATALLLLVGHPDPAVPIVQAVRRARRLAGITVGAPAGQPEFPSWAGLLGDDGAGVPFLRYLPERFGPLGARVGTALRERLGEAPSFVAFEGYDTVTVLAEALRSYGTDRARIAEAWPHLAVEGTRGPIRFSRPSGSGLWQWAWAPVQVVDRDPAEPGRFRVLHTG</sequence>
<gene>
    <name evidence="4" type="ORF">ACFP3U_18115</name>
</gene>
<reference evidence="5" key="1">
    <citation type="journal article" date="2019" name="Int. J. Syst. Evol. Microbiol.">
        <title>The Global Catalogue of Microorganisms (GCM) 10K type strain sequencing project: providing services to taxonomists for standard genome sequencing and annotation.</title>
        <authorList>
            <consortium name="The Broad Institute Genomics Platform"/>
            <consortium name="The Broad Institute Genome Sequencing Center for Infectious Disease"/>
            <person name="Wu L."/>
            <person name="Ma J."/>
        </authorList>
    </citation>
    <scope>NUCLEOTIDE SEQUENCE [LARGE SCALE GENOMIC DNA]</scope>
    <source>
        <strain evidence="5">CGMCC 4.1437</strain>
    </source>
</reference>
<accession>A0ABW0X8U9</accession>
<dbReference type="InterPro" id="IPR051010">
    <property type="entry name" value="BCAA_transport"/>
</dbReference>
<dbReference type="SUPFAM" id="SSF53822">
    <property type="entry name" value="Periplasmic binding protein-like I"/>
    <property type="match status" value="1"/>
</dbReference>
<comment type="similarity">
    <text evidence="1">Belongs to the leucine-binding protein family.</text>
</comment>
<name>A0ABW0X8U9_9ACTN</name>
<keyword evidence="2" id="KW-0732">Signal</keyword>
<keyword evidence="5" id="KW-1185">Reference proteome</keyword>
<dbReference type="Pfam" id="PF13458">
    <property type="entry name" value="Peripla_BP_6"/>
    <property type="match status" value="1"/>
</dbReference>
<dbReference type="InterPro" id="IPR028082">
    <property type="entry name" value="Peripla_BP_I"/>
</dbReference>
<evidence type="ECO:0000256" key="2">
    <source>
        <dbReference type="ARBA" id="ARBA00022729"/>
    </source>
</evidence>
<dbReference type="InterPro" id="IPR028081">
    <property type="entry name" value="Leu-bd"/>
</dbReference>
<proteinExistence type="inferred from homology"/>
<dbReference type="Gene3D" id="3.40.50.2300">
    <property type="match status" value="2"/>
</dbReference>
<dbReference type="PANTHER" id="PTHR30483">
    <property type="entry name" value="LEUCINE-SPECIFIC-BINDING PROTEIN"/>
    <property type="match status" value="1"/>
</dbReference>
<evidence type="ECO:0000259" key="3">
    <source>
        <dbReference type="Pfam" id="PF13458"/>
    </source>
</evidence>
<organism evidence="4 5">
    <name type="scientific">Kitasatospora misakiensis</name>
    <dbReference type="NCBI Taxonomy" id="67330"/>
    <lineage>
        <taxon>Bacteria</taxon>
        <taxon>Bacillati</taxon>
        <taxon>Actinomycetota</taxon>
        <taxon>Actinomycetes</taxon>
        <taxon>Kitasatosporales</taxon>
        <taxon>Streptomycetaceae</taxon>
        <taxon>Kitasatospora</taxon>
    </lineage>
</organism>
<evidence type="ECO:0000313" key="4">
    <source>
        <dbReference type="EMBL" id="MFC5664891.1"/>
    </source>
</evidence>
<dbReference type="Proteomes" id="UP001595975">
    <property type="component" value="Unassembled WGS sequence"/>
</dbReference>
<evidence type="ECO:0000313" key="5">
    <source>
        <dbReference type="Proteomes" id="UP001595975"/>
    </source>
</evidence>
<evidence type="ECO:0000256" key="1">
    <source>
        <dbReference type="ARBA" id="ARBA00010062"/>
    </source>
</evidence>